<dbReference type="PROSITE" id="PS50885">
    <property type="entry name" value="HAMP"/>
    <property type="match status" value="1"/>
</dbReference>
<evidence type="ECO:0000313" key="7">
    <source>
        <dbReference type="EMBL" id="SMF18444.1"/>
    </source>
</evidence>
<dbReference type="SUPFAM" id="SSF58104">
    <property type="entry name" value="Methyl-accepting chemotaxis protein (MCP) signaling domain"/>
    <property type="match status" value="1"/>
</dbReference>
<dbReference type="GO" id="GO:0016020">
    <property type="term" value="C:membrane"/>
    <property type="evidence" value="ECO:0007669"/>
    <property type="project" value="InterPro"/>
</dbReference>
<evidence type="ECO:0000259" key="5">
    <source>
        <dbReference type="PROSITE" id="PS50111"/>
    </source>
</evidence>
<dbReference type="Pfam" id="PF00015">
    <property type="entry name" value="MCPsignal"/>
    <property type="match status" value="1"/>
</dbReference>
<evidence type="ECO:0000313" key="8">
    <source>
        <dbReference type="Proteomes" id="UP000192936"/>
    </source>
</evidence>
<feature type="domain" description="HAMP" evidence="6">
    <location>
        <begin position="351"/>
        <end position="404"/>
    </location>
</feature>
<dbReference type="PANTHER" id="PTHR32089:SF112">
    <property type="entry name" value="LYSOZYME-LIKE PROTEIN-RELATED"/>
    <property type="match status" value="1"/>
</dbReference>
<dbReference type="SMART" id="SM00304">
    <property type="entry name" value="HAMP"/>
    <property type="match status" value="1"/>
</dbReference>
<keyword evidence="1 3" id="KW-0807">Transducer</keyword>
<proteinExistence type="inferred from homology"/>
<dbReference type="RefSeq" id="WP_085082365.1">
    <property type="nucleotide sequence ID" value="NZ_FXAK01000001.1"/>
</dbReference>
<evidence type="ECO:0000256" key="2">
    <source>
        <dbReference type="ARBA" id="ARBA00029447"/>
    </source>
</evidence>
<keyword evidence="4" id="KW-1133">Transmembrane helix</keyword>
<protein>
    <submittedName>
        <fullName evidence="7">Methyl-accepting chemotaxis protein</fullName>
    </submittedName>
</protein>
<dbReference type="Gene3D" id="1.10.287.950">
    <property type="entry name" value="Methyl-accepting chemotaxis protein"/>
    <property type="match status" value="1"/>
</dbReference>
<keyword evidence="4" id="KW-0812">Transmembrane</keyword>
<dbReference type="InterPro" id="IPR003660">
    <property type="entry name" value="HAMP_dom"/>
</dbReference>
<dbReference type="GO" id="GO:0007165">
    <property type="term" value="P:signal transduction"/>
    <property type="evidence" value="ECO:0007669"/>
    <property type="project" value="UniProtKB-KW"/>
</dbReference>
<dbReference type="SMART" id="SM00283">
    <property type="entry name" value="MA"/>
    <property type="match status" value="1"/>
</dbReference>
<dbReference type="PANTHER" id="PTHR32089">
    <property type="entry name" value="METHYL-ACCEPTING CHEMOTAXIS PROTEIN MCPB"/>
    <property type="match status" value="1"/>
</dbReference>
<evidence type="ECO:0000259" key="6">
    <source>
        <dbReference type="PROSITE" id="PS50885"/>
    </source>
</evidence>
<dbReference type="Pfam" id="PF00672">
    <property type="entry name" value="HAMP"/>
    <property type="match status" value="1"/>
</dbReference>
<dbReference type="PROSITE" id="PS50111">
    <property type="entry name" value="CHEMOTAXIS_TRANSDUC_2"/>
    <property type="match status" value="1"/>
</dbReference>
<gene>
    <name evidence="7" type="ORF">SAMN02982917_0732</name>
</gene>
<keyword evidence="4" id="KW-0472">Membrane</keyword>
<dbReference type="AlphaFoldDB" id="A0A1X7DNB4"/>
<feature type="transmembrane region" description="Helical" evidence="4">
    <location>
        <begin position="328"/>
        <end position="349"/>
    </location>
</feature>
<reference evidence="7 8" key="1">
    <citation type="submission" date="2017-04" db="EMBL/GenBank/DDBJ databases">
        <authorList>
            <person name="Afonso C.L."/>
            <person name="Miller P.J."/>
            <person name="Scott M.A."/>
            <person name="Spackman E."/>
            <person name="Goraichik I."/>
            <person name="Dimitrov K.M."/>
            <person name="Suarez D.L."/>
            <person name="Swayne D.E."/>
        </authorList>
    </citation>
    <scope>NUCLEOTIDE SEQUENCE [LARGE SCALE GENOMIC DNA]</scope>
    <source>
        <strain evidence="7 8">A2P</strain>
    </source>
</reference>
<dbReference type="InterPro" id="IPR004089">
    <property type="entry name" value="MCPsignal_dom"/>
</dbReference>
<evidence type="ECO:0000256" key="3">
    <source>
        <dbReference type="PROSITE-ProRule" id="PRU00284"/>
    </source>
</evidence>
<feature type="domain" description="Methyl-accepting transducer" evidence="5">
    <location>
        <begin position="437"/>
        <end position="680"/>
    </location>
</feature>
<evidence type="ECO:0000256" key="1">
    <source>
        <dbReference type="ARBA" id="ARBA00023224"/>
    </source>
</evidence>
<sequence length="700" mass="72493">MITLLSRLSIRATLGLVIAALGLLLIATSSYTLVDVVDRTRNAHRVATLSETSRDLLRTLLAIRLERGLVGPALGAEEPAGDAELRDIAANRAVAEDGYAAIAAKLATVDLPGLQSAADKLRATHETLAALRRQADGAVRQRKATRDPAVAEAWATAPVAYLDALTAATDLLDGSLKLADPVVDHLLGIKRAAWNTRLNAGGMALRIQTAVATGEAWTPADAQAVAEAIGRTGQAWALVKEAAARPDTPDSIREAVEKAKVNFEGPLVDQRKAVLAALAEGRPSPVEIGTLRRQDTASQGYIVDAALAAVDRMVARSESQAARATRDAVIAGLLVLAAVLLTVAGLIVAKRRVSDPIRSMTEAMRRLADRDMAVAIPGLDRADEIGGMAATVTVFRDSMITADRLAAEQAREQAAKEARAARLEALMRDFDAKAMHIVETVASAATEMRGTAGAMSTTATQASAQATAVAAASEQASANVQTVASATEELSASILEIGRQIAASTRISGEAVTQAERTNSTMRLLVEAADQIGHVVEMINTIAAQTNLLALNATIEAARAGEAGKGFAVVAGEVKALASQTARATDEIQAKVKEIQQATGGAQDAIAGIGQTIGRISEITTTIAAAIEEQGAATRDIAGNVTEAARGTTEVSSTIVGVNQAVLETGSAATEVLDAASSLAREAETLRGEVTSFITAVRAA</sequence>
<organism evidence="7 8">
    <name type="scientific">Azospirillum oryzae</name>
    <dbReference type="NCBI Taxonomy" id="286727"/>
    <lineage>
        <taxon>Bacteria</taxon>
        <taxon>Pseudomonadati</taxon>
        <taxon>Pseudomonadota</taxon>
        <taxon>Alphaproteobacteria</taxon>
        <taxon>Rhodospirillales</taxon>
        <taxon>Azospirillaceae</taxon>
        <taxon>Azospirillum</taxon>
    </lineage>
</organism>
<accession>A0A1X7DNB4</accession>
<dbReference type="STRING" id="286727.SAMN02982917_0732"/>
<dbReference type="Gene3D" id="1.10.8.500">
    <property type="entry name" value="HAMP domain in histidine kinase"/>
    <property type="match status" value="1"/>
</dbReference>
<dbReference type="EMBL" id="FXAK01000001">
    <property type="protein sequence ID" value="SMF18444.1"/>
    <property type="molecule type" value="Genomic_DNA"/>
</dbReference>
<name>A0A1X7DNB4_9PROT</name>
<evidence type="ECO:0000256" key="4">
    <source>
        <dbReference type="SAM" id="Phobius"/>
    </source>
</evidence>
<dbReference type="OrthoDB" id="8456673at2"/>
<dbReference type="Proteomes" id="UP000192936">
    <property type="component" value="Unassembled WGS sequence"/>
</dbReference>
<dbReference type="CDD" id="cd06225">
    <property type="entry name" value="HAMP"/>
    <property type="match status" value="1"/>
</dbReference>
<comment type="similarity">
    <text evidence="2">Belongs to the methyl-accepting chemotaxis (MCP) protein family.</text>
</comment>